<dbReference type="InterPro" id="IPR003137">
    <property type="entry name" value="PA_domain"/>
</dbReference>
<dbReference type="InterPro" id="IPR007484">
    <property type="entry name" value="Peptidase_M28"/>
</dbReference>
<evidence type="ECO:0000259" key="11">
    <source>
        <dbReference type="Pfam" id="PF04389"/>
    </source>
</evidence>
<dbReference type="CDD" id="cd03876">
    <property type="entry name" value="M28_SGAP_like"/>
    <property type="match status" value="1"/>
</dbReference>
<dbReference type="GO" id="GO:0016787">
    <property type="term" value="F:hydrolase activity"/>
    <property type="evidence" value="ECO:0007669"/>
    <property type="project" value="UniProtKB-KW"/>
</dbReference>
<evidence type="ECO:0000256" key="6">
    <source>
        <dbReference type="ARBA" id="ARBA00022801"/>
    </source>
</evidence>
<dbReference type="Gene3D" id="3.50.30.30">
    <property type="match status" value="1"/>
</dbReference>
<dbReference type="SUPFAM" id="SSF53187">
    <property type="entry name" value="Zn-dependent exopeptidases"/>
    <property type="match status" value="1"/>
</dbReference>
<evidence type="ECO:0000256" key="5">
    <source>
        <dbReference type="ARBA" id="ARBA00022729"/>
    </source>
</evidence>
<evidence type="ECO:0000256" key="9">
    <source>
        <dbReference type="SAM" id="SignalP"/>
    </source>
</evidence>
<evidence type="ECO:0000256" key="4">
    <source>
        <dbReference type="ARBA" id="ARBA00022723"/>
    </source>
</evidence>
<evidence type="ECO:0000256" key="8">
    <source>
        <dbReference type="SAM" id="MobiDB-lite"/>
    </source>
</evidence>
<feature type="chain" id="PRO_5047304399" evidence="9">
    <location>
        <begin position="33"/>
        <end position="511"/>
    </location>
</feature>
<feature type="domain" description="Peptidase M28" evidence="11">
    <location>
        <begin position="250"/>
        <end position="471"/>
    </location>
</feature>
<dbReference type="RefSeq" id="WP_377424738.1">
    <property type="nucleotide sequence ID" value="NZ_JBHSPR010000018.1"/>
</dbReference>
<keyword evidence="5 9" id="KW-0732">Signal</keyword>
<evidence type="ECO:0000256" key="3">
    <source>
        <dbReference type="ARBA" id="ARBA00022670"/>
    </source>
</evidence>
<keyword evidence="4" id="KW-0479">Metal-binding</keyword>
<evidence type="ECO:0000313" key="13">
    <source>
        <dbReference type="Proteomes" id="UP001596203"/>
    </source>
</evidence>
<evidence type="ECO:0000259" key="10">
    <source>
        <dbReference type="Pfam" id="PF02225"/>
    </source>
</evidence>
<accession>A0ABW1KBR6</accession>
<protein>
    <submittedName>
        <fullName evidence="12">M28 family metallopeptidase</fullName>
        <ecNumber evidence="12">3.4.-.-</ecNumber>
    </submittedName>
</protein>
<evidence type="ECO:0000256" key="2">
    <source>
        <dbReference type="ARBA" id="ARBA00022438"/>
    </source>
</evidence>
<keyword evidence="6 12" id="KW-0378">Hydrolase</keyword>
<feature type="domain" description="PA" evidence="10">
    <location>
        <begin position="139"/>
        <end position="225"/>
    </location>
</feature>
<comment type="similarity">
    <text evidence="1">Belongs to the peptidase M28 family. M28A subfamily.</text>
</comment>
<dbReference type="EMBL" id="JBHSPR010000018">
    <property type="protein sequence ID" value="MFC6018975.1"/>
    <property type="molecule type" value="Genomic_DNA"/>
</dbReference>
<feature type="signal peptide" evidence="9">
    <location>
        <begin position="1"/>
        <end position="32"/>
    </location>
</feature>
<reference evidence="13" key="1">
    <citation type="journal article" date="2019" name="Int. J. Syst. Evol. Microbiol.">
        <title>The Global Catalogue of Microorganisms (GCM) 10K type strain sequencing project: providing services to taxonomists for standard genome sequencing and annotation.</title>
        <authorList>
            <consortium name="The Broad Institute Genomics Platform"/>
            <consortium name="The Broad Institute Genome Sequencing Center for Infectious Disease"/>
            <person name="Wu L."/>
            <person name="Ma J."/>
        </authorList>
    </citation>
    <scope>NUCLEOTIDE SEQUENCE [LARGE SCALE GENOMIC DNA]</scope>
    <source>
        <strain evidence="13">ZS-35-S2</strain>
    </source>
</reference>
<dbReference type="PANTHER" id="PTHR12147">
    <property type="entry name" value="METALLOPEPTIDASE M28 FAMILY MEMBER"/>
    <property type="match status" value="1"/>
</dbReference>
<name>A0ABW1KBR6_9ACTN</name>
<dbReference type="PANTHER" id="PTHR12147:SF26">
    <property type="entry name" value="PEPTIDASE M28 DOMAIN-CONTAINING PROTEIN"/>
    <property type="match status" value="1"/>
</dbReference>
<organism evidence="12 13">
    <name type="scientific">Plantactinospora solaniradicis</name>
    <dbReference type="NCBI Taxonomy" id="1723736"/>
    <lineage>
        <taxon>Bacteria</taxon>
        <taxon>Bacillati</taxon>
        <taxon>Actinomycetota</taxon>
        <taxon>Actinomycetes</taxon>
        <taxon>Micromonosporales</taxon>
        <taxon>Micromonosporaceae</taxon>
        <taxon>Plantactinospora</taxon>
    </lineage>
</organism>
<dbReference type="Proteomes" id="UP001596203">
    <property type="component" value="Unassembled WGS sequence"/>
</dbReference>
<dbReference type="Pfam" id="PF04389">
    <property type="entry name" value="Peptidase_M28"/>
    <property type="match status" value="1"/>
</dbReference>
<keyword evidence="3" id="KW-0645">Protease</keyword>
<sequence length="511" mass="52873">MGRTSGRWSRGLLATTLVTALAVAAAPAPAQANLGSLGSLGSWALRKAVTTKGVQKHLKELQKIADRNGGNRASGASGYDRSVDYAEKVFRRAGYRVTRQKFDFQTFLINTPSELERTSAPAGDLPHRIMSYSGSADVTAPASVPTGDSQGCAASDFGPANVGTIVLISRGTCPFGQKASNAAAAGAAATVIYNNISGDLSGTLGNTYTLDFAALGVSQALGQELVGQVAGGLTLRVFTDTFRGMASTENILAESRWGNPGNVVMAGAHLDSVPEGPGINDNGSGSAALLEIAEKMSIFPTRNKVRFALWGAEEANLVGSTYYVANLPAAERDKIALYLNFDMVGSPNYVRFVYDGDNSAFPPGTGSAVGPPGSGAIEKLFHDYFRSQRLASAETPFSGRSDYGPFIAAGVDIPSGGLFTGAELIKTAEEARVYGGTAGVAYDPCYHQACDDIDNISLKAIDEMSDAVAHAVITYAYDTRSLTAPTGGPASGTTAPAGGGGGLHDDHEVAS</sequence>
<dbReference type="Gene3D" id="3.40.630.10">
    <property type="entry name" value="Zn peptidases"/>
    <property type="match status" value="1"/>
</dbReference>
<evidence type="ECO:0000256" key="1">
    <source>
        <dbReference type="ARBA" id="ARBA00005957"/>
    </source>
</evidence>
<proteinExistence type="inferred from homology"/>
<dbReference type="SUPFAM" id="SSF52025">
    <property type="entry name" value="PA domain"/>
    <property type="match status" value="1"/>
</dbReference>
<keyword evidence="13" id="KW-1185">Reference proteome</keyword>
<dbReference type="Pfam" id="PF02225">
    <property type="entry name" value="PA"/>
    <property type="match status" value="1"/>
</dbReference>
<evidence type="ECO:0000256" key="7">
    <source>
        <dbReference type="ARBA" id="ARBA00022833"/>
    </source>
</evidence>
<keyword evidence="7" id="KW-0862">Zinc</keyword>
<keyword evidence="2" id="KW-0031">Aminopeptidase</keyword>
<feature type="region of interest" description="Disordered" evidence="8">
    <location>
        <begin position="484"/>
        <end position="511"/>
    </location>
</feature>
<dbReference type="EC" id="3.4.-.-" evidence="12"/>
<gene>
    <name evidence="12" type="ORF">ACFP2T_22545</name>
</gene>
<dbReference type="InterPro" id="IPR046450">
    <property type="entry name" value="PA_dom_sf"/>
</dbReference>
<dbReference type="InterPro" id="IPR041756">
    <property type="entry name" value="M28_SGAP-like"/>
</dbReference>
<feature type="compositionally biased region" description="Low complexity" evidence="8">
    <location>
        <begin position="484"/>
        <end position="496"/>
    </location>
</feature>
<evidence type="ECO:0000313" key="12">
    <source>
        <dbReference type="EMBL" id="MFC6018975.1"/>
    </source>
</evidence>
<dbReference type="InterPro" id="IPR045175">
    <property type="entry name" value="M28_fam"/>
</dbReference>
<comment type="caution">
    <text evidence="12">The sequence shown here is derived from an EMBL/GenBank/DDBJ whole genome shotgun (WGS) entry which is preliminary data.</text>
</comment>